<gene>
    <name evidence="1" type="primary">gL</name>
</gene>
<evidence type="ECO:0000313" key="1">
    <source>
        <dbReference type="EMBL" id="AIA82792.1"/>
    </source>
</evidence>
<organismHost>
    <name type="scientific">Bos taurus</name>
    <name type="common">Bovine</name>
    <dbReference type="NCBI Taxonomy" id="9913"/>
</organismHost>
<sequence length="143" mass="16248">MRDIYVFCLFMILLFICPFGITLDFLSNPCCAQLKNLTDIPSVFNLSDIYLTTAHSNCRGVCVCQLMRKHQQVNATIMKKDTFCANGFNVMSFFVGLIKLMGNNTLPEDVELLDHLQRNIDSFFSNFTIKTTNSSGLGRLWGR</sequence>
<name>A0A0F6N4S9_BHV4</name>
<reference evidence="1" key="1">
    <citation type="submission" date="2013-05" db="EMBL/GenBank/DDBJ databases">
        <title>Seroprevalence against a Canadian isolate of bovine herpesvirus 4 (BHV4) is higher in various diseases affected bovine dairy herds compared to healthy herds.</title>
        <authorList>
            <person name="Music N."/>
            <person name="Laroche J."/>
            <person name="Tremblay D."/>
            <person name="Mandeville I."/>
            <person name="Bellehumeur C."/>
            <person name="Charette S.J."/>
            <person name="Gagnon C.A."/>
        </authorList>
    </citation>
    <scope>NUCLEOTIDE SEQUENCE</scope>
    <source>
        <strain evidence="1">FMV09-1180503</strain>
    </source>
</reference>
<dbReference type="InterPro" id="IPR038313">
    <property type="entry name" value="Herpes_gL_rhadinovirus_sf"/>
</dbReference>
<protein>
    <submittedName>
        <fullName evidence="1">Glycoprotein L</fullName>
    </submittedName>
</protein>
<dbReference type="InterPro" id="IPR020175">
    <property type="entry name" value="Herpes_gL_rhadinovirus"/>
</dbReference>
<dbReference type="EMBL" id="KC999113">
    <property type="protein sequence ID" value="AIA82792.1"/>
    <property type="molecule type" value="Genomic_DNA"/>
</dbReference>
<organismHost>
    <name type="scientific">Felis catus</name>
    <name type="common">Cat</name>
    <name type="synonym">Felis silvestris catus</name>
    <dbReference type="NCBI Taxonomy" id="9685"/>
</organismHost>
<dbReference type="PROSITE" id="PS52026">
    <property type="entry name" value="GL_GHV"/>
    <property type="match status" value="1"/>
</dbReference>
<dbReference type="Pfam" id="PF11108">
    <property type="entry name" value="Phage_glycop_gL"/>
    <property type="match status" value="1"/>
</dbReference>
<proteinExistence type="predicted"/>
<dbReference type="GO" id="GO:0019064">
    <property type="term" value="P:fusion of virus membrane with host plasma membrane"/>
    <property type="evidence" value="ECO:0007669"/>
    <property type="project" value="InterPro"/>
</dbReference>
<dbReference type="Gene3D" id="3.10.390.20">
    <property type="entry name" value="Viral glycoprotein L"/>
    <property type="match status" value="1"/>
</dbReference>
<organismHost>
    <name type="scientific">Panthera leo</name>
    <name type="common">Lion</name>
    <dbReference type="NCBI Taxonomy" id="9689"/>
</organismHost>
<accession>A0A0F6N4S9</accession>
<organism evidence="1">
    <name type="scientific">Bovine herpesvirus 4</name>
    <name type="common">BoHV-4</name>
    <name type="synonym">Movar virus</name>
    <dbReference type="NCBI Taxonomy" id="10385"/>
    <lineage>
        <taxon>Viruses</taxon>
        <taxon>Duplodnaviria</taxon>
        <taxon>Heunggongvirae</taxon>
        <taxon>Peploviricota</taxon>
        <taxon>Herviviricetes</taxon>
        <taxon>Herpesvirales</taxon>
        <taxon>Orthoherpesviridae</taxon>
        <taxon>Gammaherpesvirinae</taxon>
        <taxon>Rhadinovirus</taxon>
        <taxon>Rhadinovirus bovinegamma4</taxon>
    </lineage>
</organism>